<dbReference type="Gene3D" id="3.40.630.30">
    <property type="match status" value="1"/>
</dbReference>
<evidence type="ECO:0000259" key="1">
    <source>
        <dbReference type="PROSITE" id="PS51186"/>
    </source>
</evidence>
<evidence type="ECO:0000313" key="3">
    <source>
        <dbReference type="Proteomes" id="UP000001551"/>
    </source>
</evidence>
<protein>
    <submittedName>
        <fullName evidence="2">GCN5-related N-acetyltransferase</fullName>
    </submittedName>
</protein>
<dbReference type="SUPFAM" id="SSF55729">
    <property type="entry name" value="Acyl-CoA N-acyltransferases (Nat)"/>
    <property type="match status" value="1"/>
</dbReference>
<dbReference type="RefSeq" id="WP_013485002.1">
    <property type="nucleotide sequence ID" value="NC_014828.1"/>
</dbReference>
<keyword evidence="3" id="KW-1185">Reference proteome</keyword>
<evidence type="ECO:0000313" key="2">
    <source>
        <dbReference type="EMBL" id="ADU26641.1"/>
    </source>
</evidence>
<organism evidence="2 3">
    <name type="scientific">Ethanoligenens harbinense (strain DSM 18485 / JCM 12961 / CGMCC 1.5033 / YUAN-3)</name>
    <dbReference type="NCBI Taxonomy" id="663278"/>
    <lineage>
        <taxon>Bacteria</taxon>
        <taxon>Bacillati</taxon>
        <taxon>Bacillota</taxon>
        <taxon>Clostridia</taxon>
        <taxon>Eubacteriales</taxon>
        <taxon>Oscillospiraceae</taxon>
        <taxon>Ethanoligenens</taxon>
    </lineage>
</organism>
<dbReference type="eggNOG" id="COG0456">
    <property type="taxonomic scope" value="Bacteria"/>
</dbReference>
<dbReference type="Proteomes" id="UP000001551">
    <property type="component" value="Chromosome"/>
</dbReference>
<keyword evidence="2" id="KW-0808">Transferase</keyword>
<dbReference type="KEGG" id="eha:Ethha_1088"/>
<dbReference type="STRING" id="663278.Ethha_1088"/>
<accession>E6U4L3</accession>
<gene>
    <name evidence="2" type="ordered locus">Ethha_1088</name>
</gene>
<reference evidence="2 3" key="1">
    <citation type="submission" date="2010-12" db="EMBL/GenBank/DDBJ databases">
        <title>Complete sequence of Ethanoligenens harbinense YUAN-3.</title>
        <authorList>
            <person name="Lucas S."/>
            <person name="Copeland A."/>
            <person name="Lapidus A."/>
            <person name="Cheng J.-F."/>
            <person name="Bruce D."/>
            <person name="Goodwin L."/>
            <person name="Pitluck S."/>
            <person name="Chertkov O."/>
            <person name="Misra M."/>
            <person name="Detter J.C."/>
            <person name="Han C."/>
            <person name="Tapia R."/>
            <person name="Land M."/>
            <person name="Hauser L."/>
            <person name="Jeffries C."/>
            <person name="Kyrpides N."/>
            <person name="Ivanova N."/>
            <person name="Mikhailova N."/>
            <person name="Wang A."/>
            <person name="Mouttaki H."/>
            <person name="He Z."/>
            <person name="Zhou J."/>
            <person name="Hemme C.L."/>
            <person name="Woyke T."/>
        </authorList>
    </citation>
    <scope>NUCLEOTIDE SEQUENCE [LARGE SCALE GENOMIC DNA]</scope>
    <source>
        <strain evidence="3">DSM 18485 / JCM 12961 / CGMCC 1.5033 / YUAN-3</strain>
    </source>
</reference>
<dbReference type="HOGENOM" id="CLU_099453_1_0_9"/>
<feature type="domain" description="N-acetyltransferase" evidence="1">
    <location>
        <begin position="15"/>
        <end position="174"/>
    </location>
</feature>
<dbReference type="InterPro" id="IPR016181">
    <property type="entry name" value="Acyl_CoA_acyltransferase"/>
</dbReference>
<dbReference type="CDD" id="cd04301">
    <property type="entry name" value="NAT_SF"/>
    <property type="match status" value="1"/>
</dbReference>
<dbReference type="EMBL" id="CP002400">
    <property type="protein sequence ID" value="ADU26641.1"/>
    <property type="molecule type" value="Genomic_DNA"/>
</dbReference>
<dbReference type="Pfam" id="PF00583">
    <property type="entry name" value="Acetyltransf_1"/>
    <property type="match status" value="1"/>
</dbReference>
<dbReference type="PROSITE" id="PS51186">
    <property type="entry name" value="GNAT"/>
    <property type="match status" value="1"/>
</dbReference>
<dbReference type="InterPro" id="IPR000182">
    <property type="entry name" value="GNAT_dom"/>
</dbReference>
<dbReference type="GO" id="GO:0016747">
    <property type="term" value="F:acyltransferase activity, transferring groups other than amino-acyl groups"/>
    <property type="evidence" value="ECO:0007669"/>
    <property type="project" value="InterPro"/>
</dbReference>
<dbReference type="AlphaFoldDB" id="E6U4L3"/>
<name>E6U4L3_ETHHY</name>
<proteinExistence type="predicted"/>
<sequence>MLDDLARELPAYRLVRITENEYDALFSLQQSNPHYFSKMQNHPVTYRESIAGTTELPPNTARGQKNDIGFYRHNAMVAILDYVVDYPEKHTIFIGFFMVDGTKSRRGIGKTILSKFIEVMQRNGFTKLRLACIEGNEESYSFWKAMGLHEVSKTISRAAGRKDWHLIVMERDVL</sequence>